<gene>
    <name evidence="2" type="ORF">SAMN05660462_02969</name>
</gene>
<dbReference type="AlphaFoldDB" id="A0A1H3SLQ0"/>
<dbReference type="RefSeq" id="WP_091733017.1">
    <property type="nucleotide sequence ID" value="NZ_FNQE01000049.1"/>
</dbReference>
<dbReference type="InterPro" id="IPR021778">
    <property type="entry name" value="Se/S_carrier-like"/>
</dbReference>
<dbReference type="STRING" id="415015.SAMN05660462_02969"/>
<dbReference type="OrthoDB" id="3192849at2"/>
<dbReference type="EMBL" id="FNQE01000049">
    <property type="protein sequence ID" value="SDZ38515.1"/>
    <property type="molecule type" value="Genomic_DNA"/>
</dbReference>
<name>A0A1H3SLQ0_9FIRM</name>
<proteinExistence type="predicted"/>
<accession>A0A1H3SLQ0</accession>
<dbReference type="Proteomes" id="UP000198625">
    <property type="component" value="Unassembled WGS sequence"/>
</dbReference>
<organism evidence="2 3">
    <name type="scientific">Proteiniborus ethanoligenes</name>
    <dbReference type="NCBI Taxonomy" id="415015"/>
    <lineage>
        <taxon>Bacteria</taxon>
        <taxon>Bacillati</taxon>
        <taxon>Bacillota</taxon>
        <taxon>Clostridia</taxon>
        <taxon>Eubacteriales</taxon>
        <taxon>Proteiniborus</taxon>
    </lineage>
</organism>
<evidence type="ECO:0000259" key="1">
    <source>
        <dbReference type="Pfam" id="PF11823"/>
    </source>
</evidence>
<evidence type="ECO:0000313" key="3">
    <source>
        <dbReference type="Proteomes" id="UP000198625"/>
    </source>
</evidence>
<protein>
    <recommendedName>
        <fullName evidence="1">Putative Se/S carrier protein-like domain-containing protein</fullName>
    </recommendedName>
</protein>
<reference evidence="2 3" key="1">
    <citation type="submission" date="2016-10" db="EMBL/GenBank/DDBJ databases">
        <authorList>
            <person name="de Groot N.N."/>
        </authorList>
    </citation>
    <scope>NUCLEOTIDE SEQUENCE [LARGE SCALE GENOMIC DNA]</scope>
    <source>
        <strain evidence="2 3">DSM 21650</strain>
    </source>
</reference>
<sequence>MREEVYYVIAFDSTHYAIQGEKELKNKGIDIKIIPTPREITASCGLSIRFKPEALNDVKNILQEALLSIKGIYEIVKMGTGRSANKIN</sequence>
<feature type="domain" description="Putative Se/S carrier protein-like" evidence="1">
    <location>
        <begin position="6"/>
        <end position="74"/>
    </location>
</feature>
<keyword evidence="3" id="KW-1185">Reference proteome</keyword>
<dbReference type="Pfam" id="PF11823">
    <property type="entry name" value="Se_S_carrier"/>
    <property type="match status" value="1"/>
</dbReference>
<evidence type="ECO:0000313" key="2">
    <source>
        <dbReference type="EMBL" id="SDZ38515.1"/>
    </source>
</evidence>